<comment type="function">
    <text evidence="3">Component of the type III secretion system (T3SS), also called injectisome, which is used to inject bacterial effector proteins into eukaryotic host cells. Forms a ring-shaped multimeric structure with an apparent central pore in the outer membrane.</text>
</comment>
<dbReference type="PANTHER" id="PTHR30332">
    <property type="entry name" value="PROBABLE GENERAL SECRETION PATHWAY PROTEIN D"/>
    <property type="match status" value="1"/>
</dbReference>
<dbReference type="InterPro" id="IPR050810">
    <property type="entry name" value="Bact_Secretion_Sys_Channel"/>
</dbReference>
<reference evidence="8" key="1">
    <citation type="submission" date="2009-06" db="EMBL/GenBank/DDBJ databases">
        <authorList>
            <person name="Perna N.T."/>
        </authorList>
    </citation>
    <scope>NUCLEOTIDE SEQUENCE</scope>
    <source>
        <strain evidence="8">DC283</strain>
    </source>
</reference>
<dbReference type="HAMAP" id="MF_02219">
    <property type="entry name" value="Type_III_secretin"/>
    <property type="match status" value="1"/>
</dbReference>
<dbReference type="EMBL" id="GQ249669">
    <property type="protein sequence ID" value="ACT68025.1"/>
    <property type="molecule type" value="Genomic_DNA"/>
</dbReference>
<protein>
    <recommendedName>
        <fullName evidence="3">Type 3 secretion system secretin</fullName>
        <shortName evidence="3">T3SS secretin</shortName>
    </recommendedName>
</protein>
<keyword evidence="3" id="KW-0653">Protein transport</keyword>
<dbReference type="InterPro" id="IPR049034">
    <property type="entry name" value="T3S_SPI-1_N0"/>
</dbReference>
<dbReference type="AlphaFoldDB" id="C7E4S8"/>
<dbReference type="Gene3D" id="3.55.50.30">
    <property type="match status" value="1"/>
</dbReference>
<dbReference type="Pfam" id="PF03958">
    <property type="entry name" value="Secretin_N"/>
    <property type="match status" value="2"/>
</dbReference>
<dbReference type="Pfam" id="PF21304">
    <property type="entry name" value="T3S_SPI-1_N0"/>
    <property type="match status" value="1"/>
</dbReference>
<gene>
    <name evidence="8" type="primary">psaC</name>
    <name evidence="3" type="synonym">sctC</name>
</gene>
<keyword evidence="3" id="KW-0472">Membrane</keyword>
<evidence type="ECO:0000256" key="3">
    <source>
        <dbReference type="HAMAP-Rule" id="MF_02219"/>
    </source>
</evidence>
<dbReference type="InterPro" id="IPR005644">
    <property type="entry name" value="NolW-like"/>
</dbReference>
<evidence type="ECO:0000256" key="1">
    <source>
        <dbReference type="ARBA" id="ARBA00004442"/>
    </source>
</evidence>
<dbReference type="GO" id="GO:0009279">
    <property type="term" value="C:cell outer membrane"/>
    <property type="evidence" value="ECO:0007669"/>
    <property type="project" value="UniProtKB-SubCell"/>
</dbReference>
<feature type="domain" description="SPI-1 type 3 secretion system secretin N0" evidence="7">
    <location>
        <begin position="64"/>
        <end position="132"/>
    </location>
</feature>
<evidence type="ECO:0000313" key="8">
    <source>
        <dbReference type="EMBL" id="ACT68025.1"/>
    </source>
</evidence>
<sequence>MASPLGSLKNWKVCFMNEFVRKTLKSRVPCFLLTVLSCAPAGANMLNTSSAPARSMQSTVENTYVASNNSVQQLFFVVGGALHKPFIVSVEAAKKRVSGNFDLNDPKSVLDTVAARTGLIWYDDGSSVYIYDTSEIQSSVVRLAFAPYDRLVAYLQSSGLYDPRFPLRSDGRSGSFYVSGPPVYVELVSAAAKYIDATYAKPGTGETTIRVIKLKNTFVNDRNYTQRDVPISVPGVATVLNQLLNNTSCREGGRSAPAGAIITVDNDTRSALEAASATQKGNFPPLPSFNAAPAARGRAVDRDIPSQQTINIVGYSDTNSLLIQGSERQVSFVEDLVNAIDIPKQQIQLSLWIIDISKDDINELGIRWQGAAKMGNTGVTFNTSSLTPESSLHFLADVSALAKKGSAQVVSRPEILTQENVPALFDNNSSFYAKLIGERTSSLEKITYGTMISVLPRLAQRQQEIEMILNIQDGGLLLNADGSTENIDSLPMVNNTQISTEARVPVGYSLLVGGYSRDQDEHHRLGIPLLRDIPFVGKLFDYSYTSHKKMVRLFLIQPGLLTSGETWQGRTENNPVMGRTWTSNEVTLKSTVSMLRETMKDN</sequence>
<dbReference type="InterPro" id="IPR038591">
    <property type="entry name" value="NolW-like_sf"/>
</dbReference>
<dbReference type="NCBIfam" id="TIGR02516">
    <property type="entry name" value="type_III_yscC"/>
    <property type="match status" value="1"/>
</dbReference>
<evidence type="ECO:0000259" key="5">
    <source>
        <dbReference type="Pfam" id="PF00263"/>
    </source>
</evidence>
<keyword evidence="3" id="KW-0998">Cell outer membrane</keyword>
<feature type="domain" description="NolW-like" evidence="6">
    <location>
        <begin position="210"/>
        <end position="346"/>
    </location>
</feature>
<accession>C7E4S8</accession>
<feature type="domain" description="NolW-like" evidence="6">
    <location>
        <begin position="139"/>
        <end position="196"/>
    </location>
</feature>
<dbReference type="PANTHER" id="PTHR30332:SF5">
    <property type="entry name" value="SPI-1 TYPE 3 SECRETION SYSTEM SECRETIN"/>
    <property type="match status" value="1"/>
</dbReference>
<evidence type="ECO:0000259" key="7">
    <source>
        <dbReference type="Pfam" id="PF21304"/>
    </source>
</evidence>
<comment type="similarity">
    <text evidence="3">Belongs to the bacterial secretin family. T3SS SctC subfamily.</text>
</comment>
<evidence type="ECO:0000259" key="6">
    <source>
        <dbReference type="Pfam" id="PF03958"/>
    </source>
</evidence>
<keyword evidence="3 4" id="KW-0813">Transport</keyword>
<keyword evidence="2 3" id="KW-0732">Signal</keyword>
<dbReference type="GO" id="GO:0030254">
    <property type="term" value="P:protein secretion by the type III secretion system"/>
    <property type="evidence" value="ECO:0007669"/>
    <property type="project" value="UniProtKB-UniRule"/>
</dbReference>
<comment type="subcellular location">
    <subcellularLocation>
        <location evidence="1 3 4">Cell outer membrane</location>
    </subcellularLocation>
</comment>
<organism evidence="8">
    <name type="scientific">Pantoea stewartii subsp. stewartii DC283</name>
    <dbReference type="NCBI Taxonomy" id="660596"/>
    <lineage>
        <taxon>Bacteria</taxon>
        <taxon>Pseudomonadati</taxon>
        <taxon>Pseudomonadota</taxon>
        <taxon>Gammaproteobacteria</taxon>
        <taxon>Enterobacterales</taxon>
        <taxon>Erwiniaceae</taxon>
        <taxon>Pantoea</taxon>
    </lineage>
</organism>
<name>C7E4S8_PANSE</name>
<dbReference type="InterPro" id="IPR004846">
    <property type="entry name" value="T2SS/T3SS_dom"/>
</dbReference>
<proteinExistence type="inferred from homology"/>
<dbReference type="Gene3D" id="3.30.1370.120">
    <property type="match status" value="2"/>
</dbReference>
<evidence type="ECO:0000256" key="4">
    <source>
        <dbReference type="RuleBase" id="RU004004"/>
    </source>
</evidence>
<keyword evidence="3" id="KW-0811">Translocation</keyword>
<dbReference type="GO" id="GO:0015627">
    <property type="term" value="C:type II protein secretion system complex"/>
    <property type="evidence" value="ECO:0007669"/>
    <property type="project" value="TreeGrafter"/>
</dbReference>
<feature type="domain" description="Type II/III secretion system secretin-like" evidence="5">
    <location>
        <begin position="400"/>
        <end position="561"/>
    </location>
</feature>
<dbReference type="InterPro" id="IPR003522">
    <property type="entry name" value="T3SS_OM_pore_YscC"/>
</dbReference>
<dbReference type="PRINTS" id="PR01337">
    <property type="entry name" value="TYPE3OMGPROT"/>
</dbReference>
<dbReference type="Pfam" id="PF00263">
    <property type="entry name" value="Secretin"/>
    <property type="match status" value="1"/>
</dbReference>
<dbReference type="GO" id="GO:0030257">
    <property type="term" value="C:type III protein secretion system complex"/>
    <property type="evidence" value="ECO:0007669"/>
    <property type="project" value="UniProtKB-UniRule"/>
</dbReference>
<evidence type="ECO:0000256" key="2">
    <source>
        <dbReference type="ARBA" id="ARBA00022729"/>
    </source>
</evidence>
<comment type="subunit">
    <text evidence="3">The core secretion machinery of the T3SS is composed of approximately 20 different proteins, including cytoplasmic components, a base, an export apparatus and a needle. This subunit is part of the base, which anchors the injectisome in the bacterial cell envelope. Forms a stable homooligomeric complex.</text>
</comment>